<evidence type="ECO:0000313" key="4">
    <source>
        <dbReference type="Proteomes" id="UP001596378"/>
    </source>
</evidence>
<dbReference type="RefSeq" id="WP_378047612.1">
    <property type="nucleotide sequence ID" value="NZ_JBHMDN010000014.1"/>
</dbReference>
<dbReference type="InterPro" id="IPR051465">
    <property type="entry name" value="Cell_Envelope_Struct_Comp"/>
</dbReference>
<reference evidence="4" key="1">
    <citation type="journal article" date="2019" name="Int. J. Syst. Evol. Microbiol.">
        <title>The Global Catalogue of Microorganisms (GCM) 10K type strain sequencing project: providing services to taxonomists for standard genome sequencing and annotation.</title>
        <authorList>
            <consortium name="The Broad Institute Genomics Platform"/>
            <consortium name="The Broad Institute Genome Sequencing Center for Infectious Disease"/>
            <person name="Wu L."/>
            <person name="Ma J."/>
        </authorList>
    </citation>
    <scope>NUCLEOTIDE SEQUENCE [LARGE SCALE GENOMIC DNA]</scope>
    <source>
        <strain evidence="4">KCTC 12907</strain>
    </source>
</reference>
<dbReference type="Pfam" id="PF00395">
    <property type="entry name" value="SLH"/>
    <property type="match status" value="3"/>
</dbReference>
<dbReference type="PANTHER" id="PTHR43308">
    <property type="entry name" value="OUTER MEMBRANE PROTEIN ALPHA-RELATED"/>
    <property type="match status" value="1"/>
</dbReference>
<protein>
    <submittedName>
        <fullName evidence="3">Ig-like domain-containing protein</fullName>
    </submittedName>
</protein>
<dbReference type="PROSITE" id="PS51272">
    <property type="entry name" value="SLH"/>
    <property type="match status" value="3"/>
</dbReference>
<gene>
    <name evidence="3" type="ORF">ACFQMJ_31840</name>
</gene>
<evidence type="ECO:0000256" key="1">
    <source>
        <dbReference type="ARBA" id="ARBA00004196"/>
    </source>
</evidence>
<dbReference type="PANTHER" id="PTHR43308:SF5">
    <property type="entry name" value="S-LAYER PROTEIN _ PEPTIDOGLYCAN ENDO-BETA-N-ACETYLGLUCOSAMINIDASE"/>
    <property type="match status" value="1"/>
</dbReference>
<feature type="domain" description="SLH" evidence="2">
    <location>
        <begin position="1838"/>
        <end position="1901"/>
    </location>
</feature>
<dbReference type="InterPro" id="IPR042229">
    <property type="entry name" value="Listeria/Bacterioides_rpt_sf"/>
</dbReference>
<evidence type="ECO:0000313" key="3">
    <source>
        <dbReference type="EMBL" id="MFC7153155.1"/>
    </source>
</evidence>
<dbReference type="InterPro" id="IPR001119">
    <property type="entry name" value="SLH_dom"/>
</dbReference>
<comment type="caution">
    <text evidence="3">The sequence shown here is derived from an EMBL/GenBank/DDBJ whole genome shotgun (WGS) entry which is preliminary data.</text>
</comment>
<dbReference type="Proteomes" id="UP001596378">
    <property type="component" value="Unassembled WGS sequence"/>
</dbReference>
<dbReference type="Pfam" id="PF09479">
    <property type="entry name" value="Flg_new"/>
    <property type="match status" value="1"/>
</dbReference>
<accession>A0ABW2FJ17</accession>
<sequence length="1956" mass="198576">MLLFGGVSALGFQPAYAADRTAATWSELTDAFQTAPSGDTIVLSADITQTSGSLLVPAGASRTLDLNGHKLSITALPLEDVPAVRVYDGSSLTINDRAGGGVLNATGSPGGWGAGIGSNSQQSAGTLIINGGTVNATGGNQGAAGIGGGFSKSGGTVIINGGVVYATGFGGAAGIGGGIGGAGGTVIINGGNVNATGNNGGAGIGAGYSQDPNPAAGAAVTITGGTVTVSAGNTPGYSAIGGKPFGSLSNSGSGTIVIPSGQVLIIPSGITFENAGKIEGGGTIKGEGIIQNTGTINSSVSGVAVEGNAYDLTFDLNGAPGAAPSSLHVLASTVQAAGLSLTVPTPPGYEFDGWYTSSGVPFTATTPIGSITSTASATLYAKWKDFKIESVVPISDIHVSYDTPLSAIALPAIVNVTLSNGETKAAAVAWDGGTPAYNGTQPGTYTLTGTLTVPSGSTNPDNRTASVSVVVGGPRVTSVEALSDINVLFATPRTAIGLPATVNVTLISGETASASVAWDTGTPFYNFLERGTYTFTGTLVASADFVNPDGITASVRVVVGDPPILSVSTLSDKHVPYGTLISAIGLPATVNVTLRNGEVKTASVTWNGGAPAYDGTRPGSYSFTGTLATPADSTNPDNKTASITVVVEDPTVTSVAALLDIHVPYGTLISAIGLPTTVDVTLSSGETKAASVSWNGGSPTYNGTQPGSYSFTGTLAAPAGSTNPGGLTASVHVIVEDPTVTSVAALFDIHVPYGTELEDIGLPTTVDVTLSSGDTGEATVTWNGGIPAYSGTQPGSYSFMGTLAAPAGSTNPDNRTASITVVVEDPTVTSVSMLPDIHVPYGTELEDIELPAKVDVTLSSGDTEEAAVTWNGGIPAYNGTQPGSYSFTGTLAAPAGSTNPDNRTASITVVVEDPTVTSVSTLSDIHVPYGTELEAIGLPAKVDVTLSSGDTEEAAVTWNGGTPTYSGTQPGTYVFKGTLTAPAGSTNPDNRMASVNVVVEDPTVTSVNAIPDIHIPYGTALEDIGLPATVDVTLSSGDIEHATVTWNGGVPAYNGTQPGTYTFTGTLAAPAGSTNPSGLTASVNVIVEDPTVTSVAALLDIHVPYGTLINAIGLPATVDVTLSSGETKAASVSWNGGVPAYNGTQPSTYVFTGTLAAPAGSTNPDNRTASITVVVEDPTVTSVSTLSDIHVPYGTELVDVGLPTTVNVTLSSGDTDQATITWNGGTPTYSGTQPGTYTFAGTLTAPVGSTNPDNRMASVNVIVEDPTVTSVNTLSDIHVPYGTELVDVELPTTVDVTLSSGDTEQAAVIWNGGTPTYSGTQPGTYVFTGTLTAPVGSTNPDNRTASITVVVEDPTVTSVGTLSDIHVPYGTELEDIGLPTTVDVTLSSGDTEQAAVTWNGGTPAYNGTQPGTYLFTGTLTAPAGSTNPDNRMASVNVIVEDPTVISVDAISDIYVPYGTELEDIGLPTTVDVILSSGDTEQATVMWDGGTPAYNGTQPGTYTFTGTLTAPAGSTNPDNKTASVHVIVGDPTVISVAPLSDIRVSYGTRLDNVKLPTTVDVSLSSGDTEQATVTWDGGDPAYSGTKSGRYTFTGTLTPPAGTANPDNLTASVIVIVDSARSSGAAPVPLDTSTRVYCGAGGCTVSLGDQVEVTVPPKATSLPFYLTLERLEEDELELPDGAQWLSQVFSLTWSDEDQPLLLPMTLLIRLESAKIGEGRRAALFAYDESTGKWSEVNGSLAGEVFTAQTDKFADFAVLSVAKQVPPSQPQPEEEPGTLFNDITGHWAEAEIKAAVAKGIVTGYQDGTFRPNQQVSRVEFTAMLNRALRLIGSGGASESPQPEFADAASIPAWARSSVAEATAQGLIRGFEDGTFRPGELISRTEMAAIAARALHLAQAPEAKPDFADADEIPAWAREAVAAVQQAGLMKGMNGNRFAPRTPVTRAEAAGLIIRMMERE</sequence>
<dbReference type="InterPro" id="IPR013378">
    <property type="entry name" value="InlB-like_B-rpt"/>
</dbReference>
<organism evidence="3 4">
    <name type="scientific">Cohnella cellulosilytica</name>
    <dbReference type="NCBI Taxonomy" id="986710"/>
    <lineage>
        <taxon>Bacteria</taxon>
        <taxon>Bacillati</taxon>
        <taxon>Bacillota</taxon>
        <taxon>Bacilli</taxon>
        <taxon>Bacillales</taxon>
        <taxon>Paenibacillaceae</taxon>
        <taxon>Cohnella</taxon>
    </lineage>
</organism>
<evidence type="ECO:0000259" key="2">
    <source>
        <dbReference type="PROSITE" id="PS51272"/>
    </source>
</evidence>
<keyword evidence="4" id="KW-1185">Reference proteome</keyword>
<dbReference type="Gene3D" id="2.60.40.4270">
    <property type="entry name" value="Listeria-Bacteroides repeat domain"/>
    <property type="match status" value="1"/>
</dbReference>
<feature type="domain" description="SLH" evidence="2">
    <location>
        <begin position="1903"/>
        <end position="1956"/>
    </location>
</feature>
<dbReference type="NCBIfam" id="TIGR02543">
    <property type="entry name" value="List_Bact_rpt"/>
    <property type="match status" value="1"/>
</dbReference>
<dbReference type="Pfam" id="PF18889">
    <property type="entry name" value="Beta_helix_3"/>
    <property type="match status" value="3"/>
</dbReference>
<dbReference type="SMART" id="SM00089">
    <property type="entry name" value="PKD"/>
    <property type="match status" value="10"/>
</dbReference>
<dbReference type="Pfam" id="PF07532">
    <property type="entry name" value="Big_4"/>
    <property type="match status" value="14"/>
</dbReference>
<proteinExistence type="predicted"/>
<comment type="subcellular location">
    <subcellularLocation>
        <location evidence="1">Cell envelope</location>
    </subcellularLocation>
</comment>
<dbReference type="InterPro" id="IPR011081">
    <property type="entry name" value="Big_4"/>
</dbReference>
<dbReference type="InterPro" id="IPR022409">
    <property type="entry name" value="PKD/Chitinase_dom"/>
</dbReference>
<dbReference type="EMBL" id="JBHTAI010000030">
    <property type="protein sequence ID" value="MFC7153155.1"/>
    <property type="molecule type" value="Genomic_DNA"/>
</dbReference>
<name>A0ABW2FJ17_9BACL</name>
<feature type="domain" description="SLH" evidence="2">
    <location>
        <begin position="1772"/>
        <end position="1835"/>
    </location>
</feature>